<dbReference type="GO" id="GO:0016491">
    <property type="term" value="F:oxidoreductase activity"/>
    <property type="evidence" value="ECO:0007669"/>
    <property type="project" value="UniProtKB-KW"/>
</dbReference>
<dbReference type="InterPro" id="IPR051122">
    <property type="entry name" value="SDR_DHRS6-like"/>
</dbReference>
<evidence type="ECO:0000313" key="6">
    <source>
        <dbReference type="Proteomes" id="UP000007963"/>
    </source>
</evidence>
<dbReference type="Proteomes" id="UP000007963">
    <property type="component" value="Unassembled WGS sequence"/>
</dbReference>
<evidence type="ECO:0000256" key="4">
    <source>
        <dbReference type="SAM" id="MobiDB-lite"/>
    </source>
</evidence>
<dbReference type="SUPFAM" id="SSF51735">
    <property type="entry name" value="NAD(P)-binding Rossmann-fold domains"/>
    <property type="match status" value="1"/>
</dbReference>
<dbReference type="EMBL" id="CH476595">
    <property type="protein sequence ID" value="EAU37911.1"/>
    <property type="molecule type" value="Genomic_DNA"/>
</dbReference>
<feature type="compositionally biased region" description="Basic residues" evidence="4">
    <location>
        <begin position="291"/>
        <end position="311"/>
    </location>
</feature>
<evidence type="ECO:0000256" key="3">
    <source>
        <dbReference type="ARBA" id="ARBA00023002"/>
    </source>
</evidence>
<dbReference type="CDD" id="cd05233">
    <property type="entry name" value="SDR_c"/>
    <property type="match status" value="1"/>
</dbReference>
<dbReference type="InterPro" id="IPR002347">
    <property type="entry name" value="SDR_fam"/>
</dbReference>
<dbReference type="OrthoDB" id="294295at2759"/>
<comment type="similarity">
    <text evidence="1">Belongs to the short-chain dehydrogenases/reductases (SDR) family.</text>
</comment>
<reference evidence="6" key="1">
    <citation type="submission" date="2005-09" db="EMBL/GenBank/DDBJ databases">
        <title>Annotation of the Aspergillus terreus NIH2624 genome.</title>
        <authorList>
            <person name="Birren B.W."/>
            <person name="Lander E.S."/>
            <person name="Galagan J.E."/>
            <person name="Nusbaum C."/>
            <person name="Devon K."/>
            <person name="Henn M."/>
            <person name="Ma L.-J."/>
            <person name="Jaffe D.B."/>
            <person name="Butler J."/>
            <person name="Alvarez P."/>
            <person name="Gnerre S."/>
            <person name="Grabherr M."/>
            <person name="Kleber M."/>
            <person name="Mauceli E.W."/>
            <person name="Brockman W."/>
            <person name="Rounsley S."/>
            <person name="Young S.K."/>
            <person name="LaButti K."/>
            <person name="Pushparaj V."/>
            <person name="DeCaprio D."/>
            <person name="Crawford M."/>
            <person name="Koehrsen M."/>
            <person name="Engels R."/>
            <person name="Montgomery P."/>
            <person name="Pearson M."/>
            <person name="Howarth C."/>
            <person name="Larson L."/>
            <person name="Luoma S."/>
            <person name="White J."/>
            <person name="Alvarado L."/>
            <person name="Kodira C.D."/>
            <person name="Zeng Q."/>
            <person name="Oleary S."/>
            <person name="Yandava C."/>
            <person name="Denning D.W."/>
            <person name="Nierman W.C."/>
            <person name="Milne T."/>
            <person name="Madden K."/>
        </authorList>
    </citation>
    <scope>NUCLEOTIDE SEQUENCE [LARGE SCALE GENOMIC DNA]</scope>
    <source>
        <strain evidence="6">NIH 2624 / FGSC A1156</strain>
    </source>
</reference>
<evidence type="ECO:0000256" key="1">
    <source>
        <dbReference type="ARBA" id="ARBA00006484"/>
    </source>
</evidence>
<dbReference type="eggNOG" id="KOG0725">
    <property type="taxonomic scope" value="Eukaryota"/>
</dbReference>
<evidence type="ECO:0000256" key="2">
    <source>
        <dbReference type="ARBA" id="ARBA00022857"/>
    </source>
</evidence>
<organism evidence="5 6">
    <name type="scientific">Aspergillus terreus (strain NIH 2624 / FGSC A1156)</name>
    <dbReference type="NCBI Taxonomy" id="341663"/>
    <lineage>
        <taxon>Eukaryota</taxon>
        <taxon>Fungi</taxon>
        <taxon>Dikarya</taxon>
        <taxon>Ascomycota</taxon>
        <taxon>Pezizomycotina</taxon>
        <taxon>Eurotiomycetes</taxon>
        <taxon>Eurotiomycetidae</taxon>
        <taxon>Eurotiales</taxon>
        <taxon>Aspergillaceae</taxon>
        <taxon>Aspergillus</taxon>
        <taxon>Aspergillus subgen. Circumdati</taxon>
    </lineage>
</organism>
<dbReference type="InterPro" id="IPR057571">
    <property type="entry name" value="SDR_PhqE-like"/>
</dbReference>
<protein>
    <submittedName>
        <fullName evidence="5">Uncharacterized protein</fullName>
    </submittedName>
</protein>
<dbReference type="GeneID" id="4316335"/>
<proteinExistence type="inferred from homology"/>
<keyword evidence="2" id="KW-0521">NADP</keyword>
<gene>
    <name evidence="5" type="ORF">ATEG_01154</name>
</gene>
<accession>Q0CYT0</accession>
<name>Q0CYT0_ASPTN</name>
<keyword evidence="3" id="KW-0560">Oxidoreductase</keyword>
<feature type="region of interest" description="Disordered" evidence="4">
    <location>
        <begin position="230"/>
        <end position="325"/>
    </location>
</feature>
<dbReference type="VEuPathDB" id="FungiDB:ATEG_01154"/>
<dbReference type="RefSeq" id="XP_001208519.1">
    <property type="nucleotide sequence ID" value="XM_001208519.1"/>
</dbReference>
<dbReference type="Gene3D" id="3.40.50.720">
    <property type="entry name" value="NAD(P)-binding Rossmann-like Domain"/>
    <property type="match status" value="1"/>
</dbReference>
<dbReference type="HOGENOM" id="CLU_475624_0_0_1"/>
<dbReference type="PANTHER" id="PTHR43477:SF1">
    <property type="entry name" value="DIHYDROANTICAPSIN 7-DEHYDROGENASE"/>
    <property type="match status" value="1"/>
</dbReference>
<dbReference type="PRINTS" id="PR00081">
    <property type="entry name" value="GDHRDH"/>
</dbReference>
<dbReference type="PANTHER" id="PTHR43477">
    <property type="entry name" value="DIHYDROANTICAPSIN 7-DEHYDROGENASE"/>
    <property type="match status" value="1"/>
</dbReference>
<dbReference type="STRING" id="341663.Q0CYT0"/>
<feature type="compositionally biased region" description="Pro residues" evidence="4">
    <location>
        <begin position="313"/>
        <end position="323"/>
    </location>
</feature>
<dbReference type="Pfam" id="PF23441">
    <property type="entry name" value="SDR"/>
    <property type="match status" value="1"/>
</dbReference>
<feature type="compositionally biased region" description="Basic residues" evidence="4">
    <location>
        <begin position="265"/>
        <end position="283"/>
    </location>
</feature>
<evidence type="ECO:0000313" key="5">
    <source>
        <dbReference type="EMBL" id="EAU37911.1"/>
    </source>
</evidence>
<dbReference type="AlphaFoldDB" id="Q0CYT0"/>
<dbReference type="InterPro" id="IPR036291">
    <property type="entry name" value="NAD(P)-bd_dom_sf"/>
</dbReference>
<sequence>MPSIKDMTVLVIGGSAGIGYGVAEKCLSEGAIVHIASSNPSRVSASTKSLQEKFPNGRVTGHTCDLSQDDVEARLEGLLKSVGQLDHIIFTSGDALTLTPIDSISLETIHKAGHIRFVAPLLLAKLAPRYLKAGFTSSLILTTGSVSQKPIPGWSVGAAFASGLHGMVRGLAVDLKPLRVNLVSPGAVKTPLWDGMDGVDQFDKFTLLGKIGTVEEVAEAYVYLMKDTNATGSSMDKLDPPPEPTPTKDNPPDNPAEPDEYTGARKSKFRFKRSSKHRSRSHSTHADDGSHRRRHSHGHHHRSKRRKHRRSPSPDPTLPPPLPAEDAFRESLFDALGDDEGAAYWETVYGQPIHTYAVPHVAGPNGELEQMSDEEYAAYVRARMWERTREGMLEAQEQLRAERARQRRHDERREEDVRRRRDFDRDMEACLARGRERRRAKAWKTVWEDYVRSWERVDQAVAAVAAGEGGEATAEANRLRNLLFWPVESGKRRDVSRDAVRDFMRHAPSVVSVVSGDTAELLAVLKAERVRWHPDKMQQRYGALGIDEVVMRSVTEVFQIIDHMWSETREKQS</sequence>